<dbReference type="Proteomes" id="UP001165122">
    <property type="component" value="Unassembled WGS sequence"/>
</dbReference>
<dbReference type="EMBL" id="BRXW01000055">
    <property type="protein sequence ID" value="GMI03260.1"/>
    <property type="molecule type" value="Genomic_DNA"/>
</dbReference>
<evidence type="ECO:0000256" key="3">
    <source>
        <dbReference type="PROSITE-ProRule" id="PRU00221"/>
    </source>
</evidence>
<dbReference type="Pfam" id="PF00400">
    <property type="entry name" value="WD40"/>
    <property type="match status" value="2"/>
</dbReference>
<feature type="transmembrane region" description="Helical" evidence="4">
    <location>
        <begin position="115"/>
        <end position="134"/>
    </location>
</feature>
<evidence type="ECO:0000256" key="1">
    <source>
        <dbReference type="ARBA" id="ARBA00022574"/>
    </source>
</evidence>
<dbReference type="InterPro" id="IPR042238">
    <property type="entry name" value="Rad28/ERCC8/Ckn1/ATCSA-1"/>
</dbReference>
<dbReference type="GO" id="GO:0000109">
    <property type="term" value="C:nucleotide-excision repair complex"/>
    <property type="evidence" value="ECO:0007669"/>
    <property type="project" value="TreeGrafter"/>
</dbReference>
<gene>
    <name evidence="5" type="ORF">TrLO_g3647</name>
</gene>
<dbReference type="PANTHER" id="PTHR46202">
    <property type="entry name" value="DNA EXCISION REPAIR PROTEIN ERCC-8"/>
    <property type="match status" value="1"/>
</dbReference>
<keyword evidence="1 3" id="KW-0853">WD repeat</keyword>
<keyword evidence="2" id="KW-0677">Repeat</keyword>
<dbReference type="InterPro" id="IPR015943">
    <property type="entry name" value="WD40/YVTN_repeat-like_dom_sf"/>
</dbReference>
<dbReference type="GO" id="GO:0031464">
    <property type="term" value="C:Cul4A-RING E3 ubiquitin ligase complex"/>
    <property type="evidence" value="ECO:0007669"/>
    <property type="project" value="TreeGrafter"/>
</dbReference>
<dbReference type="SMART" id="SM00320">
    <property type="entry name" value="WD40"/>
    <property type="match status" value="5"/>
</dbReference>
<keyword evidence="4" id="KW-1133">Transmembrane helix</keyword>
<organism evidence="5 6">
    <name type="scientific">Triparma laevis f. longispina</name>
    <dbReference type="NCBI Taxonomy" id="1714387"/>
    <lineage>
        <taxon>Eukaryota</taxon>
        <taxon>Sar</taxon>
        <taxon>Stramenopiles</taxon>
        <taxon>Ochrophyta</taxon>
        <taxon>Bolidophyceae</taxon>
        <taxon>Parmales</taxon>
        <taxon>Triparmaceae</taxon>
        <taxon>Triparma</taxon>
    </lineage>
</organism>
<dbReference type="PROSITE" id="PS00678">
    <property type="entry name" value="WD_REPEATS_1"/>
    <property type="match status" value="1"/>
</dbReference>
<dbReference type="Gene3D" id="2.130.10.10">
    <property type="entry name" value="YVTN repeat-like/Quinoprotein amine dehydrogenase"/>
    <property type="match status" value="1"/>
</dbReference>
<sequence>MTLETLMIMPCWCKMGSTSIDGGGCPVADACVGGNGTDYCREGHEGPYCNLCLDGWTKDPLLLCRSCDNSLMDTVMTGVILFAGAMFFGGLLILFKRMTNGKKGLGKRLKNGGKIIFVAAQIMVNLPSIIPAMSMPANVKKAMKAASFLNVDVFNMIFGLFPCDSLDNDISMLRKDYSISCFDGGRGFWVMCGWSMVLVFPIGVVAMYYLVLRSKKARLTRNVEERLEDEEIAAQMFLCEPYKPEFTPAVPFYALQITMGCQERVRDSLGNLLDFDLGSWFQRCSRIGFMKRHPQNYDIPSLPVPYSTLHQNPQFITGPPRKSLTLPYFTSTFHLLSSPVIIAPHAPSSCSCVDTRDYANHQWLLSGGKDCAVALYDLKAAPPPPKSGDHTGRFLSRTQAREEELAQIEASKRRKPISLNTRNTGGHSHSLSAISFHPSDAGAFFSSDLSGRTLLWDTEHFTPVLESMKRGNVLTSSWVNDNAWMSSTLQGELVMFDAVSGTATMSLKGCKGPLNSFDCHPQHEHCVITGGTDGTVKLWDTRRSGTTKFIKAFSQDEIEETVLAPVDHRAHTSAGTAHRGSVNAVKFTPCGNFVVTLSGGSCATWDNRWARPRRLHEIERTKQTGSGRRVPMVLTGSTLSNVRVITPLQNLSKEIFSFYARPRPTENIVTMAGHLAPVLGFDISASNQMISAGEDGMILAWGYREGRGRKIKARDEDKDQW</sequence>
<dbReference type="GO" id="GO:0006283">
    <property type="term" value="P:transcription-coupled nucleotide-excision repair"/>
    <property type="evidence" value="ECO:0007669"/>
    <property type="project" value="InterPro"/>
</dbReference>
<name>A0A9W7C5G7_9STRA</name>
<evidence type="ECO:0000256" key="2">
    <source>
        <dbReference type="ARBA" id="ARBA00022737"/>
    </source>
</evidence>
<accession>A0A9W7C5G7</accession>
<feature type="transmembrane region" description="Helical" evidence="4">
    <location>
        <begin position="75"/>
        <end position="95"/>
    </location>
</feature>
<evidence type="ECO:0000313" key="6">
    <source>
        <dbReference type="Proteomes" id="UP001165122"/>
    </source>
</evidence>
<feature type="repeat" description="WD" evidence="3">
    <location>
        <begin position="527"/>
        <end position="549"/>
    </location>
</feature>
<dbReference type="InterPro" id="IPR036322">
    <property type="entry name" value="WD40_repeat_dom_sf"/>
</dbReference>
<evidence type="ECO:0000256" key="4">
    <source>
        <dbReference type="SAM" id="Phobius"/>
    </source>
</evidence>
<keyword evidence="4" id="KW-0812">Transmembrane</keyword>
<comment type="caution">
    <text evidence="5">The sequence shown here is derived from an EMBL/GenBank/DDBJ whole genome shotgun (WGS) entry which is preliminary data.</text>
</comment>
<proteinExistence type="predicted"/>
<dbReference type="SUPFAM" id="SSF50978">
    <property type="entry name" value="WD40 repeat-like"/>
    <property type="match status" value="1"/>
</dbReference>
<dbReference type="PANTHER" id="PTHR46202:SF1">
    <property type="entry name" value="DNA EXCISION REPAIR PROTEIN ERCC-8"/>
    <property type="match status" value="1"/>
</dbReference>
<reference evidence="6" key="1">
    <citation type="journal article" date="2023" name="Commun. Biol.">
        <title>Genome analysis of Parmales, the sister group of diatoms, reveals the evolutionary specialization of diatoms from phago-mixotrophs to photoautotrophs.</title>
        <authorList>
            <person name="Ban H."/>
            <person name="Sato S."/>
            <person name="Yoshikawa S."/>
            <person name="Yamada K."/>
            <person name="Nakamura Y."/>
            <person name="Ichinomiya M."/>
            <person name="Sato N."/>
            <person name="Blanc-Mathieu R."/>
            <person name="Endo H."/>
            <person name="Kuwata A."/>
            <person name="Ogata H."/>
        </authorList>
    </citation>
    <scope>NUCLEOTIDE SEQUENCE [LARGE SCALE GENOMIC DNA]</scope>
    <source>
        <strain evidence="6">NIES 3700</strain>
    </source>
</reference>
<dbReference type="InterPro" id="IPR019775">
    <property type="entry name" value="WD40_repeat_CS"/>
</dbReference>
<dbReference type="PROSITE" id="PS50082">
    <property type="entry name" value="WD_REPEATS_2"/>
    <property type="match status" value="1"/>
</dbReference>
<dbReference type="AlphaFoldDB" id="A0A9W7C5G7"/>
<dbReference type="OrthoDB" id="361494at2759"/>
<dbReference type="GO" id="GO:0000209">
    <property type="term" value="P:protein polyubiquitination"/>
    <property type="evidence" value="ECO:0007669"/>
    <property type="project" value="TreeGrafter"/>
</dbReference>
<protein>
    <submittedName>
        <fullName evidence="5">Uncharacterized protein</fullName>
    </submittedName>
</protein>
<keyword evidence="6" id="KW-1185">Reference proteome</keyword>
<feature type="transmembrane region" description="Helical" evidence="4">
    <location>
        <begin position="188"/>
        <end position="211"/>
    </location>
</feature>
<keyword evidence="4" id="KW-0472">Membrane</keyword>
<dbReference type="InterPro" id="IPR001680">
    <property type="entry name" value="WD40_rpt"/>
</dbReference>
<dbReference type="GO" id="GO:0043161">
    <property type="term" value="P:proteasome-mediated ubiquitin-dependent protein catabolic process"/>
    <property type="evidence" value="ECO:0007669"/>
    <property type="project" value="TreeGrafter"/>
</dbReference>
<evidence type="ECO:0000313" key="5">
    <source>
        <dbReference type="EMBL" id="GMI03260.1"/>
    </source>
</evidence>